<dbReference type="PROSITE" id="PS50110">
    <property type="entry name" value="RESPONSE_REGULATORY"/>
    <property type="match status" value="1"/>
</dbReference>
<comment type="caution">
    <text evidence="21">The sequence shown here is derived from an EMBL/GenBank/DDBJ whole genome shotgun (WGS) entry which is preliminary data.</text>
</comment>
<dbReference type="InterPro" id="IPR004358">
    <property type="entry name" value="Sig_transdc_His_kin-like_C"/>
</dbReference>
<dbReference type="Gene3D" id="3.40.50.2300">
    <property type="match status" value="1"/>
</dbReference>
<feature type="domain" description="Response regulatory" evidence="17">
    <location>
        <begin position="759"/>
        <end position="875"/>
    </location>
</feature>
<sequence length="1023" mass="109574">MALSITRSIGAAAGARGTTRVVLWGAGLWLSLLVGALLHMAATRAVEEEALRRFENRARATQERLAGAIKSYTDATRALVSLFAANDTPVTRLQFHRYVAALDLKTNYPAIDAVSYTRVVLDAGRAAFEAEVRADRSLDPRGYPDFSIRPPGRRPGYTVLTYIEPPEMMLDRLGMDIAARPAVAEALDRARDSGGISASGAPLQVERPVPHLALNMRAPVYRGGVTPATVAERRAAYIGGVGIAFSVPALVERALGGRADDPVSLALFAANADARPAAGATLAVHPADRLLYGDGAVRTRVFDGADTFTTVLPVDFGGGLWKAHFSAPKAALYLPLDRRLPLLALATGFAATLLVYSLFLSLYWSRRVAIEGRTLLDTVLDNIDAFVYMKDRDRRFRYVNAKTALILGRSAERIVGRPDVDVMPAELADAAWQRERAVFDGTRRASQVEIRLEDGVRQLWEVKVPVRLDGEVGGNISGVLCVATDVTELHQLKAAADAANQAKSDFLSNMSHEIRTPMNAIIGMTHLALKSVHEPKLRGYLEKIWHSGQHLLGIITHILDFSKIEAGRVELELLDFRLDALMRNIDTQLGETAAAKGLRLAFDIAPELARPLRGDPLRLEQVLLNFVGNAIKFSEQGSVQVRARALGPIGHDTLVRFEVEDHGIGIEPGEMAQLFTSFHQADPSTTRRYGGTGLGLVISKQLAELMGGEAGVESEPGRGSTFWFTARLGQGGAEGARAARSGAPAPAPSTPARRLDGIAVLLVEDNVFSQQVGRELLESAGAAVVVAGNGSEALEQMLRRRFDCVLMDVQMPVMDGFEATRRIRADPVLRDTVVIAMTANAGIEDQARCMAAGMDEFLTKPVAPEHLAATIARAIERAGAGRQPGPAQPAATPHKAQPASQAPAAAALLDSGALAATFGSDPDKMRKFAFMFLDSAREGLAEVDIALASSDLARAGSVAHRLKSSARAVGAFSFADLCAELERAGAGQSSSQAKALSARLRSIFARLERQVAAELGARATDGR</sequence>
<evidence type="ECO:0000256" key="10">
    <source>
        <dbReference type="ARBA" id="ARBA00023012"/>
    </source>
</evidence>
<dbReference type="Gene3D" id="1.10.287.130">
    <property type="match status" value="1"/>
</dbReference>
<dbReference type="SUPFAM" id="SSF52172">
    <property type="entry name" value="CheY-like"/>
    <property type="match status" value="1"/>
</dbReference>
<reference evidence="22" key="1">
    <citation type="journal article" date="2019" name="Int. J. Syst. Evol. Microbiol.">
        <title>The Global Catalogue of Microorganisms (GCM) 10K type strain sequencing project: providing services to taxonomists for standard genome sequencing and annotation.</title>
        <authorList>
            <consortium name="The Broad Institute Genomics Platform"/>
            <consortium name="The Broad Institute Genome Sequencing Center for Infectious Disease"/>
            <person name="Wu L."/>
            <person name="Ma J."/>
        </authorList>
    </citation>
    <scope>NUCLEOTIDE SEQUENCE [LARGE SCALE GENOMIC DNA]</scope>
    <source>
        <strain evidence="22">CCUG 43111</strain>
    </source>
</reference>
<evidence type="ECO:0000256" key="13">
    <source>
        <dbReference type="PROSITE-ProRule" id="PRU00169"/>
    </source>
</evidence>
<dbReference type="Pfam" id="PF00072">
    <property type="entry name" value="Response_reg"/>
    <property type="match status" value="1"/>
</dbReference>
<dbReference type="SMART" id="SM00073">
    <property type="entry name" value="HPT"/>
    <property type="match status" value="1"/>
</dbReference>
<dbReference type="SUPFAM" id="SSF55874">
    <property type="entry name" value="ATPase domain of HSP90 chaperone/DNA topoisomerase II/histidine kinase"/>
    <property type="match status" value="1"/>
</dbReference>
<dbReference type="InterPro" id="IPR008207">
    <property type="entry name" value="Sig_transdc_His_kin_Hpt_dom"/>
</dbReference>
<feature type="region of interest" description="Disordered" evidence="14">
    <location>
        <begin position="879"/>
        <end position="898"/>
    </location>
</feature>
<comment type="catalytic activity">
    <reaction evidence="1">
        <text>ATP + protein L-histidine = ADP + protein N-phospho-L-histidine.</text>
        <dbReference type="EC" id="2.7.13.3"/>
    </reaction>
</comment>
<feature type="transmembrane region" description="Helical" evidence="15">
    <location>
        <begin position="21"/>
        <end position="42"/>
    </location>
</feature>
<dbReference type="InterPro" id="IPR036097">
    <property type="entry name" value="HisK_dim/P_sf"/>
</dbReference>
<dbReference type="SMART" id="SM00388">
    <property type="entry name" value="HisKA"/>
    <property type="match status" value="1"/>
</dbReference>
<accession>A0ABW0MM49</accession>
<comment type="subcellular location">
    <subcellularLocation>
        <location evidence="2">Cell membrane</location>
        <topology evidence="2">Multi-pass membrane protein</topology>
    </subcellularLocation>
</comment>
<dbReference type="InterPro" id="IPR013656">
    <property type="entry name" value="PAS_4"/>
</dbReference>
<dbReference type="SUPFAM" id="SSF47226">
    <property type="entry name" value="Histidine-containing phosphotransfer domain, HPT domain"/>
    <property type="match status" value="1"/>
</dbReference>
<feature type="modified residue" description="4-aspartylphosphate" evidence="13">
    <location>
        <position position="808"/>
    </location>
</feature>
<dbReference type="Gene3D" id="3.30.565.10">
    <property type="entry name" value="Histidine kinase-like ATPase, C-terminal domain"/>
    <property type="match status" value="1"/>
</dbReference>
<dbReference type="InterPro" id="IPR005467">
    <property type="entry name" value="His_kinase_dom"/>
</dbReference>
<dbReference type="InterPro" id="IPR036890">
    <property type="entry name" value="HATPase_C_sf"/>
</dbReference>
<dbReference type="InterPro" id="IPR011006">
    <property type="entry name" value="CheY-like_superfamily"/>
</dbReference>
<evidence type="ECO:0000256" key="8">
    <source>
        <dbReference type="ARBA" id="ARBA00022840"/>
    </source>
</evidence>
<dbReference type="Pfam" id="PF03924">
    <property type="entry name" value="CHASE"/>
    <property type="match status" value="1"/>
</dbReference>
<feature type="domain" description="HPt" evidence="20">
    <location>
        <begin position="921"/>
        <end position="1014"/>
    </location>
</feature>
<dbReference type="PROSITE" id="PS50839">
    <property type="entry name" value="CHASE"/>
    <property type="match status" value="1"/>
</dbReference>
<feature type="domain" description="Histidine kinase" evidence="16">
    <location>
        <begin position="509"/>
        <end position="730"/>
    </location>
</feature>
<dbReference type="InterPro" id="IPR003594">
    <property type="entry name" value="HATPase_dom"/>
</dbReference>
<dbReference type="InterPro" id="IPR001789">
    <property type="entry name" value="Sig_transdc_resp-reg_receiver"/>
</dbReference>
<dbReference type="CDD" id="cd00130">
    <property type="entry name" value="PAS"/>
    <property type="match status" value="1"/>
</dbReference>
<dbReference type="InterPro" id="IPR006189">
    <property type="entry name" value="CHASE_dom"/>
</dbReference>
<proteinExistence type="predicted"/>
<evidence type="ECO:0000313" key="21">
    <source>
        <dbReference type="EMBL" id="MFC5478974.1"/>
    </source>
</evidence>
<dbReference type="EC" id="2.7.13.3" evidence="3"/>
<keyword evidence="8" id="KW-0067">ATP-binding</keyword>
<dbReference type="Pfam" id="PF00512">
    <property type="entry name" value="HisKA"/>
    <property type="match status" value="1"/>
</dbReference>
<evidence type="ECO:0000256" key="15">
    <source>
        <dbReference type="SAM" id="Phobius"/>
    </source>
</evidence>
<evidence type="ECO:0000256" key="5">
    <source>
        <dbReference type="ARBA" id="ARBA00022553"/>
    </source>
</evidence>
<feature type="domain" description="PAS" evidence="18">
    <location>
        <begin position="372"/>
        <end position="420"/>
    </location>
</feature>
<feature type="modified residue" description="Phosphohistidine" evidence="12">
    <location>
        <position position="960"/>
    </location>
</feature>
<dbReference type="InterPro" id="IPR042240">
    <property type="entry name" value="CHASE_sf"/>
</dbReference>
<evidence type="ECO:0000313" key="22">
    <source>
        <dbReference type="Proteomes" id="UP001596101"/>
    </source>
</evidence>
<evidence type="ECO:0000256" key="7">
    <source>
        <dbReference type="ARBA" id="ARBA00022741"/>
    </source>
</evidence>
<dbReference type="PRINTS" id="PR00344">
    <property type="entry name" value="BCTRLSENSOR"/>
</dbReference>
<dbReference type="CDD" id="cd00082">
    <property type="entry name" value="HisKA"/>
    <property type="match status" value="1"/>
</dbReference>
<dbReference type="PROSITE" id="PS50109">
    <property type="entry name" value="HIS_KIN"/>
    <property type="match status" value="1"/>
</dbReference>
<evidence type="ECO:0000259" key="16">
    <source>
        <dbReference type="PROSITE" id="PS50109"/>
    </source>
</evidence>
<evidence type="ECO:0000256" key="4">
    <source>
        <dbReference type="ARBA" id="ARBA00022475"/>
    </source>
</evidence>
<dbReference type="SMART" id="SM00387">
    <property type="entry name" value="HATPase_c"/>
    <property type="match status" value="1"/>
</dbReference>
<dbReference type="Pfam" id="PF08448">
    <property type="entry name" value="PAS_4"/>
    <property type="match status" value="1"/>
</dbReference>
<evidence type="ECO:0000259" key="19">
    <source>
        <dbReference type="PROSITE" id="PS50839"/>
    </source>
</evidence>
<evidence type="ECO:0000256" key="14">
    <source>
        <dbReference type="SAM" id="MobiDB-lite"/>
    </source>
</evidence>
<gene>
    <name evidence="21" type="ORF">ACFPQ5_12270</name>
</gene>
<dbReference type="SMART" id="SM01079">
    <property type="entry name" value="CHASE"/>
    <property type="match status" value="1"/>
</dbReference>
<evidence type="ECO:0000259" key="20">
    <source>
        <dbReference type="PROSITE" id="PS50894"/>
    </source>
</evidence>
<dbReference type="SUPFAM" id="SSF55785">
    <property type="entry name" value="PYP-like sensor domain (PAS domain)"/>
    <property type="match status" value="1"/>
</dbReference>
<evidence type="ECO:0000256" key="9">
    <source>
        <dbReference type="ARBA" id="ARBA00022989"/>
    </source>
</evidence>
<organism evidence="21 22">
    <name type="scientific">Massilia suwonensis</name>
    <dbReference type="NCBI Taxonomy" id="648895"/>
    <lineage>
        <taxon>Bacteria</taxon>
        <taxon>Pseudomonadati</taxon>
        <taxon>Pseudomonadota</taxon>
        <taxon>Betaproteobacteria</taxon>
        <taxon>Burkholderiales</taxon>
        <taxon>Oxalobacteraceae</taxon>
        <taxon>Telluria group</taxon>
        <taxon>Massilia</taxon>
    </lineage>
</organism>
<dbReference type="CDD" id="cd16922">
    <property type="entry name" value="HATPase_EvgS-ArcB-TorS-like"/>
    <property type="match status" value="1"/>
</dbReference>
<dbReference type="RefSeq" id="WP_379755628.1">
    <property type="nucleotide sequence ID" value="NZ_JBHSMR010000013.1"/>
</dbReference>
<evidence type="ECO:0000259" key="17">
    <source>
        <dbReference type="PROSITE" id="PS50110"/>
    </source>
</evidence>
<keyword evidence="22" id="KW-1185">Reference proteome</keyword>
<dbReference type="PROSITE" id="PS50112">
    <property type="entry name" value="PAS"/>
    <property type="match status" value="1"/>
</dbReference>
<feature type="domain" description="CHASE" evidence="19">
    <location>
        <begin position="86"/>
        <end position="255"/>
    </location>
</feature>
<dbReference type="InterPro" id="IPR036641">
    <property type="entry name" value="HPT_dom_sf"/>
</dbReference>
<dbReference type="EMBL" id="JBHSMR010000013">
    <property type="protein sequence ID" value="MFC5478974.1"/>
    <property type="molecule type" value="Genomic_DNA"/>
</dbReference>
<keyword evidence="5 13" id="KW-0597">Phosphoprotein</keyword>
<dbReference type="PROSITE" id="PS50894">
    <property type="entry name" value="HPT"/>
    <property type="match status" value="1"/>
</dbReference>
<keyword evidence="6 15" id="KW-0812">Transmembrane</keyword>
<dbReference type="SMART" id="SM00091">
    <property type="entry name" value="PAS"/>
    <property type="match status" value="1"/>
</dbReference>
<dbReference type="NCBIfam" id="TIGR00229">
    <property type="entry name" value="sensory_box"/>
    <property type="match status" value="1"/>
</dbReference>
<keyword evidence="11 15" id="KW-0472">Membrane</keyword>
<dbReference type="Pfam" id="PF01627">
    <property type="entry name" value="Hpt"/>
    <property type="match status" value="1"/>
</dbReference>
<dbReference type="Gene3D" id="3.30.450.20">
    <property type="entry name" value="PAS domain"/>
    <property type="match status" value="1"/>
</dbReference>
<evidence type="ECO:0000259" key="18">
    <source>
        <dbReference type="PROSITE" id="PS50112"/>
    </source>
</evidence>
<dbReference type="PANTHER" id="PTHR45339:SF1">
    <property type="entry name" value="HYBRID SIGNAL TRANSDUCTION HISTIDINE KINASE J"/>
    <property type="match status" value="1"/>
</dbReference>
<dbReference type="CDD" id="cd17546">
    <property type="entry name" value="REC_hyHK_CKI1_RcsC-like"/>
    <property type="match status" value="1"/>
</dbReference>
<dbReference type="CDD" id="cd00088">
    <property type="entry name" value="HPT"/>
    <property type="match status" value="1"/>
</dbReference>
<dbReference type="PANTHER" id="PTHR45339">
    <property type="entry name" value="HYBRID SIGNAL TRANSDUCTION HISTIDINE KINASE J"/>
    <property type="match status" value="1"/>
</dbReference>
<evidence type="ECO:0000256" key="2">
    <source>
        <dbReference type="ARBA" id="ARBA00004651"/>
    </source>
</evidence>
<evidence type="ECO:0000256" key="3">
    <source>
        <dbReference type="ARBA" id="ARBA00012438"/>
    </source>
</evidence>
<dbReference type="Proteomes" id="UP001596101">
    <property type="component" value="Unassembled WGS sequence"/>
</dbReference>
<dbReference type="InterPro" id="IPR003661">
    <property type="entry name" value="HisK_dim/P_dom"/>
</dbReference>
<keyword evidence="4" id="KW-1003">Cell membrane</keyword>
<dbReference type="Pfam" id="PF02518">
    <property type="entry name" value="HATPase_c"/>
    <property type="match status" value="1"/>
</dbReference>
<dbReference type="SMART" id="SM00448">
    <property type="entry name" value="REC"/>
    <property type="match status" value="1"/>
</dbReference>
<name>A0ABW0MM49_9BURK</name>
<keyword evidence="10" id="KW-0902">Two-component regulatory system</keyword>
<evidence type="ECO:0000256" key="6">
    <source>
        <dbReference type="ARBA" id="ARBA00022692"/>
    </source>
</evidence>
<dbReference type="InterPro" id="IPR000014">
    <property type="entry name" value="PAS"/>
</dbReference>
<keyword evidence="7" id="KW-0547">Nucleotide-binding</keyword>
<protein>
    <recommendedName>
        <fullName evidence="3">histidine kinase</fullName>
        <ecNumber evidence="3">2.7.13.3</ecNumber>
    </recommendedName>
</protein>
<evidence type="ECO:0000256" key="11">
    <source>
        <dbReference type="ARBA" id="ARBA00023136"/>
    </source>
</evidence>
<evidence type="ECO:0000256" key="12">
    <source>
        <dbReference type="PROSITE-ProRule" id="PRU00110"/>
    </source>
</evidence>
<dbReference type="Gene3D" id="3.30.450.350">
    <property type="entry name" value="CHASE domain"/>
    <property type="match status" value="1"/>
</dbReference>
<dbReference type="InterPro" id="IPR035965">
    <property type="entry name" value="PAS-like_dom_sf"/>
</dbReference>
<keyword evidence="9 15" id="KW-1133">Transmembrane helix</keyword>
<dbReference type="SUPFAM" id="SSF47384">
    <property type="entry name" value="Homodimeric domain of signal transducing histidine kinase"/>
    <property type="match status" value="1"/>
</dbReference>
<evidence type="ECO:0000256" key="1">
    <source>
        <dbReference type="ARBA" id="ARBA00000085"/>
    </source>
</evidence>
<dbReference type="Gene3D" id="1.20.120.160">
    <property type="entry name" value="HPT domain"/>
    <property type="match status" value="1"/>
</dbReference>